<proteinExistence type="predicted"/>
<keyword evidence="2" id="KW-0732">Signal</keyword>
<dbReference type="GO" id="GO:0016787">
    <property type="term" value="F:hydrolase activity"/>
    <property type="evidence" value="ECO:0007669"/>
    <property type="project" value="UniProtKB-KW"/>
</dbReference>
<dbReference type="PANTHER" id="PTHR35333">
    <property type="entry name" value="BETA-LACTAMASE"/>
    <property type="match status" value="1"/>
</dbReference>
<dbReference type="RefSeq" id="WP_239265395.1">
    <property type="nucleotide sequence ID" value="NZ_JAKRCV010000051.1"/>
</dbReference>
<reference evidence="4 5" key="1">
    <citation type="submission" date="2022-02" db="EMBL/GenBank/DDBJ databases">
        <title>Uncovering new skin microbiome diversity through culturing and metagenomics.</title>
        <authorList>
            <person name="Conlan S."/>
            <person name="Deming C."/>
            <person name="Nisc Comparative Sequencing Program N."/>
            <person name="Segre J.A."/>
        </authorList>
    </citation>
    <scope>NUCLEOTIDE SEQUENCE [LARGE SCALE GENOMIC DNA]</scope>
    <source>
        <strain evidence="4 5">ACRQZ</strain>
    </source>
</reference>
<dbReference type="InterPro" id="IPR000871">
    <property type="entry name" value="Beta-lactam_class-A"/>
</dbReference>
<feature type="signal peptide" evidence="2">
    <location>
        <begin position="1"/>
        <end position="22"/>
    </location>
</feature>
<dbReference type="Pfam" id="PF13354">
    <property type="entry name" value="Beta-lactamase2"/>
    <property type="match status" value="1"/>
</dbReference>
<evidence type="ECO:0000256" key="1">
    <source>
        <dbReference type="SAM" id="MobiDB-lite"/>
    </source>
</evidence>
<dbReference type="PANTHER" id="PTHR35333:SF3">
    <property type="entry name" value="BETA-LACTAMASE-TYPE TRANSPEPTIDASE FOLD CONTAINING PROTEIN"/>
    <property type="match status" value="1"/>
</dbReference>
<dbReference type="Proteomes" id="UP001521931">
    <property type="component" value="Unassembled WGS sequence"/>
</dbReference>
<dbReference type="EMBL" id="JAKRCV010000051">
    <property type="protein sequence ID" value="MCG7322940.1"/>
    <property type="molecule type" value="Genomic_DNA"/>
</dbReference>
<gene>
    <name evidence="4" type="ORF">MHL29_13735</name>
</gene>
<feature type="chain" id="PRO_5045483637" evidence="2">
    <location>
        <begin position="23"/>
        <end position="339"/>
    </location>
</feature>
<evidence type="ECO:0000259" key="3">
    <source>
        <dbReference type="Pfam" id="PF13354"/>
    </source>
</evidence>
<dbReference type="InterPro" id="IPR012338">
    <property type="entry name" value="Beta-lactam/transpept-like"/>
</dbReference>
<dbReference type="PROSITE" id="PS51257">
    <property type="entry name" value="PROKAR_LIPOPROTEIN"/>
    <property type="match status" value="1"/>
</dbReference>
<feature type="compositionally biased region" description="Low complexity" evidence="1">
    <location>
        <begin position="54"/>
        <end position="100"/>
    </location>
</feature>
<organism evidence="4 5">
    <name type="scientific">Arsenicicoccus bolidensis</name>
    <dbReference type="NCBI Taxonomy" id="229480"/>
    <lineage>
        <taxon>Bacteria</taxon>
        <taxon>Bacillati</taxon>
        <taxon>Actinomycetota</taxon>
        <taxon>Actinomycetes</taxon>
        <taxon>Micrococcales</taxon>
        <taxon>Intrasporangiaceae</taxon>
        <taxon>Arsenicicoccus</taxon>
    </lineage>
</organism>
<keyword evidence="5" id="KW-1185">Reference proteome</keyword>
<evidence type="ECO:0000313" key="4">
    <source>
        <dbReference type="EMBL" id="MCG7322940.1"/>
    </source>
</evidence>
<evidence type="ECO:0000256" key="2">
    <source>
        <dbReference type="SAM" id="SignalP"/>
    </source>
</evidence>
<feature type="domain" description="Beta-lactamase class A catalytic" evidence="3">
    <location>
        <begin position="175"/>
        <end position="310"/>
    </location>
</feature>
<accession>A0ABS9Q6R0</accession>
<keyword evidence="4" id="KW-0378">Hydrolase</keyword>
<name>A0ABS9Q6R0_9MICO</name>
<sequence>MPHRISPLVLALGLAASGLSGCGGSGAAASATTTVTAPAVTHTVIAPTDDERPASASTTAGSPTTAVSPSTSATSTTPPAAGTTSSAAPTSAPASTPAPAAGVTEAGFDAAAAAYLKGRKGHVGVFAVDLTDGRQVQHNAGQRCETASMVKLDVLLTLLLQRQDAGKPLSSSDRALTSSMIINSDNNATTTLWGRIGQHEGARAANRRFGMTETEPGTSYRWGLTTTTAADQVRLLRNLVRDDGPLDQASRDYALGLMGRVADGQDWGVSAANPQHEAQVKNGWLPRSDGWVVTSAGRAQTAAGHEVLLAAVSCEVSSQQHGIETIEHLAEMAASALDR</sequence>
<comment type="caution">
    <text evidence="4">The sequence shown here is derived from an EMBL/GenBank/DDBJ whole genome shotgun (WGS) entry which is preliminary data.</text>
</comment>
<evidence type="ECO:0000313" key="5">
    <source>
        <dbReference type="Proteomes" id="UP001521931"/>
    </source>
</evidence>
<feature type="region of interest" description="Disordered" evidence="1">
    <location>
        <begin position="44"/>
        <end position="100"/>
    </location>
</feature>
<protein>
    <submittedName>
        <fullName evidence="4">Class A beta-lactamase-related serine hydrolase</fullName>
    </submittedName>
</protein>
<dbReference type="Gene3D" id="3.40.710.10">
    <property type="entry name" value="DD-peptidase/beta-lactamase superfamily"/>
    <property type="match status" value="1"/>
</dbReference>
<dbReference type="InterPro" id="IPR045155">
    <property type="entry name" value="Beta-lactam_cat"/>
</dbReference>
<dbReference type="SUPFAM" id="SSF56601">
    <property type="entry name" value="beta-lactamase/transpeptidase-like"/>
    <property type="match status" value="1"/>
</dbReference>